<name>F4Q9F8_CACFS</name>
<dbReference type="RefSeq" id="XP_004352047.1">
    <property type="nucleotide sequence ID" value="XM_004351995.1"/>
</dbReference>
<proteinExistence type="predicted"/>
<sequence>MNGSPPLEFIQLVEQEDDKTIQIQIQKYIDKQIEDVISWLFYLLSNSQDETILSNSNRLLSVVMEQTSNKALLVDLLKSKIIESTKQAKSNKNMDMIVASIQSASNLLYPTE</sequence>
<protein>
    <submittedName>
        <fullName evidence="1">Uncharacterized protein</fullName>
    </submittedName>
</protein>
<dbReference type="GeneID" id="14867706"/>
<gene>
    <name evidence="1" type="ORF">DFA_10161</name>
</gene>
<dbReference type="Proteomes" id="UP000007797">
    <property type="component" value="Unassembled WGS sequence"/>
</dbReference>
<dbReference type="AlphaFoldDB" id="F4Q9F8"/>
<keyword evidence="2" id="KW-1185">Reference proteome</keyword>
<evidence type="ECO:0000313" key="2">
    <source>
        <dbReference type="Proteomes" id="UP000007797"/>
    </source>
</evidence>
<reference evidence="2" key="1">
    <citation type="journal article" date="2011" name="Genome Res.">
        <title>Phylogeny-wide analysis of social amoeba genomes highlights ancient origins for complex intercellular communication.</title>
        <authorList>
            <person name="Heidel A.J."/>
            <person name="Lawal H.M."/>
            <person name="Felder M."/>
            <person name="Schilde C."/>
            <person name="Helps N.R."/>
            <person name="Tunggal B."/>
            <person name="Rivero F."/>
            <person name="John U."/>
            <person name="Schleicher M."/>
            <person name="Eichinger L."/>
            <person name="Platzer M."/>
            <person name="Noegel A.A."/>
            <person name="Schaap P."/>
            <person name="Gloeckner G."/>
        </authorList>
    </citation>
    <scope>NUCLEOTIDE SEQUENCE [LARGE SCALE GENOMIC DNA]</scope>
    <source>
        <strain evidence="2">SH3</strain>
    </source>
</reference>
<accession>F4Q9F8</accession>
<organism evidence="1 2">
    <name type="scientific">Cavenderia fasciculata</name>
    <name type="common">Slime mold</name>
    <name type="synonym">Dictyostelium fasciculatum</name>
    <dbReference type="NCBI Taxonomy" id="261658"/>
    <lineage>
        <taxon>Eukaryota</taxon>
        <taxon>Amoebozoa</taxon>
        <taxon>Evosea</taxon>
        <taxon>Eumycetozoa</taxon>
        <taxon>Dictyostelia</taxon>
        <taxon>Acytosteliales</taxon>
        <taxon>Cavenderiaceae</taxon>
        <taxon>Cavenderia</taxon>
    </lineage>
</organism>
<dbReference type="EMBL" id="GL883026">
    <property type="protein sequence ID" value="EGG15327.1"/>
    <property type="molecule type" value="Genomic_DNA"/>
</dbReference>
<evidence type="ECO:0000313" key="1">
    <source>
        <dbReference type="EMBL" id="EGG15327.1"/>
    </source>
</evidence>
<dbReference type="KEGG" id="dfa:DFA_10161"/>